<evidence type="ECO:0000313" key="3">
    <source>
        <dbReference type="EMBL" id="GLC23883.1"/>
    </source>
</evidence>
<evidence type="ECO:0000256" key="1">
    <source>
        <dbReference type="SAM" id="SignalP"/>
    </source>
</evidence>
<sequence>MTPAVTLARRLAAVLVTAVLATPAAAQNGAASGASDRYDLVIRNGRLLDGAGNPWIRADVAIRGDRIAAIGDLSAARATRTIDAAGRYVAPGFIDTHSHAGPGLANPALSAGTPLLAQGITTVVVNPDGGGPTDLVQQRARLVAAKPGVNVGLMVPHGSVRGAVLGSQDRKATDAELERMRGIVRAGMAAGAFGLSSGPFYAPGSFAPTEELVELAKVAGAGGGVYTSHIRDESDYTIGVVAAVDEVIRVAREGGLPGIVTHIKALGPNVWGKSRTLVEHIEGARAQGVEVFADQYPYEASGTSLSASLVPRWAEVGGGDSLRARIADPVARVRLRAGMVENLARRGGAERMQFQRYTPDPTVEGKTLRQVADERKQDPVDLAMALIAKGSAGITSFNMDSTDIATLMRQPWTMTASDGDLVPMGQGVPHPRAYGTFPRKLGKYARDERTVGLEQAIRSMTSLPAAVFRMHDRGLLRPGAYADVVVFDLAKVRDAATYTQPHQLAEGMAYVIVNGAVAVDDGKATDARGGVVLKR</sequence>
<comment type="caution">
    <text evidence="3">The sequence shown here is derived from an EMBL/GenBank/DDBJ whole genome shotgun (WGS) entry which is preliminary data.</text>
</comment>
<organism evidence="3 4">
    <name type="scientific">Roseisolibacter agri</name>
    <dbReference type="NCBI Taxonomy" id="2014610"/>
    <lineage>
        <taxon>Bacteria</taxon>
        <taxon>Pseudomonadati</taxon>
        <taxon>Gemmatimonadota</taxon>
        <taxon>Gemmatimonadia</taxon>
        <taxon>Gemmatimonadales</taxon>
        <taxon>Gemmatimonadaceae</taxon>
        <taxon>Roseisolibacter</taxon>
    </lineage>
</organism>
<evidence type="ECO:0000259" key="2">
    <source>
        <dbReference type="Pfam" id="PF07969"/>
    </source>
</evidence>
<dbReference type="AlphaFoldDB" id="A0AA37QBY9"/>
<dbReference type="EMBL" id="BRXS01000001">
    <property type="protein sequence ID" value="GLC23883.1"/>
    <property type="molecule type" value="Genomic_DNA"/>
</dbReference>
<feature type="chain" id="PRO_5041257023" evidence="1">
    <location>
        <begin position="27"/>
        <end position="535"/>
    </location>
</feature>
<name>A0AA37QBY9_9BACT</name>
<dbReference type="CDD" id="cd01297">
    <property type="entry name" value="D-aminoacylase"/>
    <property type="match status" value="1"/>
</dbReference>
<protein>
    <submittedName>
        <fullName evidence="3">N-acyl-D-amino-acid deacylase</fullName>
    </submittedName>
</protein>
<dbReference type="GO" id="GO:0005829">
    <property type="term" value="C:cytosol"/>
    <property type="evidence" value="ECO:0007669"/>
    <property type="project" value="TreeGrafter"/>
</dbReference>
<feature type="signal peptide" evidence="1">
    <location>
        <begin position="1"/>
        <end position="26"/>
    </location>
</feature>
<dbReference type="InterPro" id="IPR013108">
    <property type="entry name" value="Amidohydro_3"/>
</dbReference>
<dbReference type="SUPFAM" id="SSF51338">
    <property type="entry name" value="Composite domain of metallo-dependent hydrolases"/>
    <property type="match status" value="1"/>
</dbReference>
<dbReference type="GO" id="GO:0016811">
    <property type="term" value="F:hydrolase activity, acting on carbon-nitrogen (but not peptide) bonds, in linear amides"/>
    <property type="evidence" value="ECO:0007669"/>
    <property type="project" value="InterPro"/>
</dbReference>
<dbReference type="Proteomes" id="UP001161325">
    <property type="component" value="Unassembled WGS sequence"/>
</dbReference>
<gene>
    <name evidence="3" type="ORF">rosag_03960</name>
</gene>
<dbReference type="GO" id="GO:0016812">
    <property type="term" value="F:hydrolase activity, acting on carbon-nitrogen (but not peptide) bonds, in cyclic amides"/>
    <property type="evidence" value="ECO:0007669"/>
    <property type="project" value="TreeGrafter"/>
</dbReference>
<feature type="domain" description="Amidohydrolase 3" evidence="2">
    <location>
        <begin position="80"/>
        <end position="518"/>
    </location>
</feature>
<dbReference type="InterPro" id="IPR050378">
    <property type="entry name" value="Metallo-dep_Hydrolases_sf"/>
</dbReference>
<dbReference type="Gene3D" id="2.30.40.10">
    <property type="entry name" value="Urease, subunit C, domain 1"/>
    <property type="match status" value="1"/>
</dbReference>
<dbReference type="SUPFAM" id="SSF51556">
    <property type="entry name" value="Metallo-dependent hydrolases"/>
    <property type="match status" value="1"/>
</dbReference>
<dbReference type="InterPro" id="IPR032466">
    <property type="entry name" value="Metal_Hydrolase"/>
</dbReference>
<dbReference type="Gene3D" id="3.30.1490.130">
    <property type="entry name" value="D-aminoacylase. Domain 3"/>
    <property type="match status" value="1"/>
</dbReference>
<keyword evidence="1" id="KW-0732">Signal</keyword>
<dbReference type="InterPro" id="IPR011059">
    <property type="entry name" value="Metal-dep_hydrolase_composite"/>
</dbReference>
<accession>A0AA37QBY9</accession>
<evidence type="ECO:0000313" key="4">
    <source>
        <dbReference type="Proteomes" id="UP001161325"/>
    </source>
</evidence>
<dbReference type="PANTHER" id="PTHR11647:SF1">
    <property type="entry name" value="COLLAPSIN RESPONSE MEDIATOR PROTEIN"/>
    <property type="match status" value="1"/>
</dbReference>
<dbReference type="PANTHER" id="PTHR11647">
    <property type="entry name" value="HYDRANTOINASE/DIHYDROPYRIMIDINASE FAMILY MEMBER"/>
    <property type="match status" value="1"/>
</dbReference>
<keyword evidence="4" id="KW-1185">Reference proteome</keyword>
<reference evidence="3" key="1">
    <citation type="submission" date="2022-08" db="EMBL/GenBank/DDBJ databases">
        <title>Draft genome sequencing of Roseisolibacter agri AW1220.</title>
        <authorList>
            <person name="Tobiishi Y."/>
            <person name="Tonouchi A."/>
        </authorList>
    </citation>
    <scope>NUCLEOTIDE SEQUENCE</scope>
    <source>
        <strain evidence="3">AW1220</strain>
    </source>
</reference>
<proteinExistence type="predicted"/>
<dbReference type="InterPro" id="IPR023100">
    <property type="entry name" value="D-aminoacylase_insert_dom_sf"/>
</dbReference>
<dbReference type="Gene3D" id="3.20.20.140">
    <property type="entry name" value="Metal-dependent hydrolases"/>
    <property type="match status" value="1"/>
</dbReference>
<dbReference type="Pfam" id="PF07969">
    <property type="entry name" value="Amidohydro_3"/>
    <property type="match status" value="1"/>
</dbReference>